<keyword evidence="2" id="KW-0255">Endonuclease</keyword>
<keyword evidence="3" id="KW-1185">Reference proteome</keyword>
<dbReference type="AlphaFoldDB" id="A0A419W9C8"/>
<dbReference type="SUPFAM" id="SSF82771">
    <property type="entry name" value="GIY-YIG endonuclease"/>
    <property type="match status" value="1"/>
</dbReference>
<dbReference type="Gene3D" id="3.40.1440.10">
    <property type="entry name" value="GIY-YIG endonuclease"/>
    <property type="match status" value="1"/>
</dbReference>
<dbReference type="GO" id="GO:0004519">
    <property type="term" value="F:endonuclease activity"/>
    <property type="evidence" value="ECO:0007669"/>
    <property type="project" value="UniProtKB-KW"/>
</dbReference>
<evidence type="ECO:0000313" key="2">
    <source>
        <dbReference type="EMBL" id="RKD92036.1"/>
    </source>
</evidence>
<dbReference type="InterPro" id="IPR035901">
    <property type="entry name" value="GIY-YIG_endonuc_sf"/>
</dbReference>
<keyword evidence="2" id="KW-0540">Nuclease</keyword>
<organism evidence="2 3">
    <name type="scientific">Mangrovibacterium diazotrophicum</name>
    <dbReference type="NCBI Taxonomy" id="1261403"/>
    <lineage>
        <taxon>Bacteria</taxon>
        <taxon>Pseudomonadati</taxon>
        <taxon>Bacteroidota</taxon>
        <taxon>Bacteroidia</taxon>
        <taxon>Marinilabiliales</taxon>
        <taxon>Prolixibacteraceae</taxon>
        <taxon>Mangrovibacterium</taxon>
    </lineage>
</organism>
<protein>
    <submittedName>
        <fullName evidence="2">Putative endonuclease</fullName>
    </submittedName>
</protein>
<sequence>MEKKRLACFGKRKIYPFFYFCTMYYSYVLYNLENHRFHYGFTVDLKQTEKAHNEGLIEDTRGIKPWSIIYQEPCGSKNEAIRRIRFYRTIAGQRFLKRILNF</sequence>
<keyword evidence="1" id="KW-0812">Transmembrane</keyword>
<dbReference type="Proteomes" id="UP000283387">
    <property type="component" value="Unassembled WGS sequence"/>
</dbReference>
<accession>A0A419W9C8</accession>
<gene>
    <name evidence="2" type="ORF">BC643_2406</name>
</gene>
<keyword evidence="1" id="KW-0472">Membrane</keyword>
<name>A0A419W9C8_9BACT</name>
<comment type="caution">
    <text evidence="2">The sequence shown here is derived from an EMBL/GenBank/DDBJ whole genome shotgun (WGS) entry which is preliminary data.</text>
</comment>
<keyword evidence="2" id="KW-0378">Hydrolase</keyword>
<dbReference type="EMBL" id="RAPN01000001">
    <property type="protein sequence ID" value="RKD92036.1"/>
    <property type="molecule type" value="Genomic_DNA"/>
</dbReference>
<reference evidence="2 3" key="1">
    <citation type="submission" date="2018-09" db="EMBL/GenBank/DDBJ databases">
        <title>Genomic Encyclopedia of Archaeal and Bacterial Type Strains, Phase II (KMG-II): from individual species to whole genera.</title>
        <authorList>
            <person name="Goeker M."/>
        </authorList>
    </citation>
    <scope>NUCLEOTIDE SEQUENCE [LARGE SCALE GENOMIC DNA]</scope>
    <source>
        <strain evidence="2 3">DSM 27148</strain>
    </source>
</reference>
<proteinExistence type="predicted"/>
<evidence type="ECO:0000256" key="1">
    <source>
        <dbReference type="SAM" id="Phobius"/>
    </source>
</evidence>
<evidence type="ECO:0000313" key="3">
    <source>
        <dbReference type="Proteomes" id="UP000283387"/>
    </source>
</evidence>
<keyword evidence="1" id="KW-1133">Transmembrane helix</keyword>
<feature type="transmembrane region" description="Helical" evidence="1">
    <location>
        <begin position="12"/>
        <end position="30"/>
    </location>
</feature>